<dbReference type="Pfam" id="PF00899">
    <property type="entry name" value="ThiF"/>
    <property type="match status" value="1"/>
</dbReference>
<name>A0A7Y4MSQ2_MYXXA</name>
<dbReference type="AlphaFoldDB" id="A0A7Y4MSQ2"/>
<dbReference type="GO" id="GO:0061503">
    <property type="term" value="F:tRNA threonylcarbamoyladenosine dehydratase"/>
    <property type="evidence" value="ECO:0007669"/>
    <property type="project" value="TreeGrafter"/>
</dbReference>
<dbReference type="GO" id="GO:0061504">
    <property type="term" value="P:cyclic threonylcarbamoyladenosine biosynthetic process"/>
    <property type="evidence" value="ECO:0007669"/>
    <property type="project" value="TreeGrafter"/>
</dbReference>
<feature type="domain" description="THIF-type NAD/FAD binding fold" evidence="1">
    <location>
        <begin position="29"/>
        <end position="255"/>
    </location>
</feature>
<dbReference type="PANTHER" id="PTHR43267">
    <property type="entry name" value="TRNA THREONYLCARBAMOYLADENOSINE DEHYDRATASE"/>
    <property type="match status" value="1"/>
</dbReference>
<reference evidence="2 3" key="1">
    <citation type="submission" date="2020-05" db="EMBL/GenBank/DDBJ databases">
        <authorList>
            <person name="Whitworth D."/>
        </authorList>
    </citation>
    <scope>NUCLEOTIDE SEQUENCE [LARGE SCALE GENOMIC DNA]</scope>
    <source>
        <strain evidence="2 3">AM005</strain>
    </source>
</reference>
<evidence type="ECO:0000313" key="3">
    <source>
        <dbReference type="Proteomes" id="UP000533080"/>
    </source>
</evidence>
<evidence type="ECO:0000313" key="2">
    <source>
        <dbReference type="EMBL" id="NOJ81326.1"/>
    </source>
</evidence>
<sequence length="303" mass="32749">MGLSPPSWVGGTWKPDFNVRRPMFEQRFQRNLGVVDAETLVKLSRTHVLVAGVGGAGGQCAVDLARLGFGGVTLADFDVYERHNMNRQVGCFESTLGRSKVEVVGRMCRDIHPALRLREVPEGITEANVEDVLGGDGVLGPVDYVVEVIDIAGAHEKQVLHRACRQRGVPVMTGLMLGFGAALHVFQPDAPLYEALYILPDGRIDLPAIIPHLGSYMLREYMDACFQGRGHAPTCVVGATSAAGMMVTELTRAVMRGPRSMVSWPEYLYVDFFDHSFVRGTAASALARRVDPASRAGGAPAAS</sequence>
<dbReference type="EMBL" id="JABFNT010000082">
    <property type="protein sequence ID" value="NOJ81326.1"/>
    <property type="molecule type" value="Genomic_DNA"/>
</dbReference>
<dbReference type="InterPro" id="IPR000594">
    <property type="entry name" value="ThiF_NAD_FAD-bd"/>
</dbReference>
<dbReference type="CDD" id="cd01483">
    <property type="entry name" value="E1_enzyme_family"/>
    <property type="match status" value="1"/>
</dbReference>
<dbReference type="InterPro" id="IPR045886">
    <property type="entry name" value="ThiF/MoeB/HesA"/>
</dbReference>
<protein>
    <submittedName>
        <fullName evidence="2">Thiamine biosynthesis protein ThiF</fullName>
    </submittedName>
</protein>
<dbReference type="InterPro" id="IPR035985">
    <property type="entry name" value="Ubiquitin-activating_enz"/>
</dbReference>
<dbReference type="GO" id="GO:0008641">
    <property type="term" value="F:ubiquitin-like modifier activating enzyme activity"/>
    <property type="evidence" value="ECO:0007669"/>
    <property type="project" value="InterPro"/>
</dbReference>
<dbReference type="SUPFAM" id="SSF69572">
    <property type="entry name" value="Activating enzymes of the ubiquitin-like proteins"/>
    <property type="match status" value="1"/>
</dbReference>
<proteinExistence type="predicted"/>
<dbReference type="Proteomes" id="UP000533080">
    <property type="component" value="Unassembled WGS sequence"/>
</dbReference>
<dbReference type="PANTHER" id="PTHR43267:SF1">
    <property type="entry name" value="TRNA THREONYLCARBAMOYLADENOSINE DEHYDRATASE"/>
    <property type="match status" value="1"/>
</dbReference>
<organism evidence="2 3">
    <name type="scientific">Myxococcus xanthus</name>
    <dbReference type="NCBI Taxonomy" id="34"/>
    <lineage>
        <taxon>Bacteria</taxon>
        <taxon>Pseudomonadati</taxon>
        <taxon>Myxococcota</taxon>
        <taxon>Myxococcia</taxon>
        <taxon>Myxococcales</taxon>
        <taxon>Cystobacterineae</taxon>
        <taxon>Myxococcaceae</taxon>
        <taxon>Myxococcus</taxon>
    </lineage>
</organism>
<comment type="caution">
    <text evidence="2">The sequence shown here is derived from an EMBL/GenBank/DDBJ whole genome shotgun (WGS) entry which is preliminary data.</text>
</comment>
<evidence type="ECO:0000259" key="1">
    <source>
        <dbReference type="Pfam" id="PF00899"/>
    </source>
</evidence>
<accession>A0A7Y4MSQ2</accession>
<gene>
    <name evidence="2" type="ORF">HNV28_23855</name>
</gene>
<dbReference type="Gene3D" id="3.40.50.720">
    <property type="entry name" value="NAD(P)-binding Rossmann-like Domain"/>
    <property type="match status" value="1"/>
</dbReference>